<keyword evidence="3" id="KW-0949">S-adenosyl-L-methionine</keyword>
<dbReference type="AlphaFoldDB" id="A0A1C4WUX6"/>
<dbReference type="OrthoDB" id="4228691at2"/>
<evidence type="ECO:0000313" key="5">
    <source>
        <dbReference type="EMBL" id="SCF00022.1"/>
    </source>
</evidence>
<evidence type="ECO:0000259" key="4">
    <source>
        <dbReference type="Pfam" id="PF13649"/>
    </source>
</evidence>
<dbReference type="InterPro" id="IPR029063">
    <property type="entry name" value="SAM-dependent_MTases_sf"/>
</dbReference>
<feature type="domain" description="Methyltransferase" evidence="4">
    <location>
        <begin position="44"/>
        <end position="143"/>
    </location>
</feature>
<evidence type="ECO:0000256" key="3">
    <source>
        <dbReference type="ARBA" id="ARBA00022691"/>
    </source>
</evidence>
<dbReference type="GO" id="GO:0008168">
    <property type="term" value="F:methyltransferase activity"/>
    <property type="evidence" value="ECO:0007669"/>
    <property type="project" value="UniProtKB-KW"/>
</dbReference>
<keyword evidence="6" id="KW-1185">Reference proteome</keyword>
<dbReference type="InterPro" id="IPR041698">
    <property type="entry name" value="Methyltransf_25"/>
</dbReference>
<name>A0A1C4WUX6_MICVI</name>
<protein>
    <submittedName>
        <fullName evidence="5">Methyltransferase domain-containing protein</fullName>
    </submittedName>
</protein>
<dbReference type="Proteomes" id="UP000198242">
    <property type="component" value="Chromosome I"/>
</dbReference>
<dbReference type="GO" id="GO:0032259">
    <property type="term" value="P:methylation"/>
    <property type="evidence" value="ECO:0007669"/>
    <property type="project" value="UniProtKB-KW"/>
</dbReference>
<dbReference type="Gene3D" id="3.40.50.150">
    <property type="entry name" value="Vaccinia Virus protein VP39"/>
    <property type="match status" value="1"/>
</dbReference>
<gene>
    <name evidence="5" type="ORF">GA0074695_2777</name>
</gene>
<dbReference type="PANTHER" id="PTHR43464:SF19">
    <property type="entry name" value="UBIQUINONE BIOSYNTHESIS O-METHYLTRANSFERASE, MITOCHONDRIAL"/>
    <property type="match status" value="1"/>
</dbReference>
<evidence type="ECO:0000313" key="6">
    <source>
        <dbReference type="Proteomes" id="UP000198242"/>
    </source>
</evidence>
<dbReference type="CDD" id="cd02440">
    <property type="entry name" value="AdoMet_MTases"/>
    <property type="match status" value="1"/>
</dbReference>
<proteinExistence type="predicted"/>
<accession>A0A1C4WUX6</accession>
<evidence type="ECO:0000256" key="1">
    <source>
        <dbReference type="ARBA" id="ARBA00022603"/>
    </source>
</evidence>
<evidence type="ECO:0000256" key="2">
    <source>
        <dbReference type="ARBA" id="ARBA00022679"/>
    </source>
</evidence>
<dbReference type="PANTHER" id="PTHR43464">
    <property type="entry name" value="METHYLTRANSFERASE"/>
    <property type="match status" value="1"/>
</dbReference>
<dbReference type="SUPFAM" id="SSF53335">
    <property type="entry name" value="S-adenosyl-L-methionine-dependent methyltransferases"/>
    <property type="match status" value="1"/>
</dbReference>
<sequence>MRLRPWFYNTLYRFNVAPWDKEVRPQLTELVESGRLTPTELPRVLDLGCGTGAEAVYLAGKGFGPVVGVDFSPVALRRARARAVSAGVVERCTFTEADITAGPIPGLADSYDLICDFGALNDTEGEQRLAVARAIHRLSRPGGKVLLWCFQGDKSQLKGGAKMAPMIAPGEEKELFGDAFDLEYLPTRPRTLMLLMTRR</sequence>
<reference evidence="6" key="1">
    <citation type="submission" date="2016-06" db="EMBL/GenBank/DDBJ databases">
        <authorList>
            <person name="Varghese N."/>
            <person name="Submissions Spin"/>
        </authorList>
    </citation>
    <scope>NUCLEOTIDE SEQUENCE [LARGE SCALE GENOMIC DNA]</scope>
    <source>
        <strain evidence="6">DSM 43909</strain>
    </source>
</reference>
<dbReference type="EMBL" id="LT607411">
    <property type="protein sequence ID" value="SCF00022.1"/>
    <property type="molecule type" value="Genomic_DNA"/>
</dbReference>
<dbReference type="RefSeq" id="WP_089006620.1">
    <property type="nucleotide sequence ID" value="NZ_LT607411.1"/>
</dbReference>
<organism evidence="5 6">
    <name type="scientific">Micromonospora viridifaciens</name>
    <dbReference type="NCBI Taxonomy" id="1881"/>
    <lineage>
        <taxon>Bacteria</taxon>
        <taxon>Bacillati</taxon>
        <taxon>Actinomycetota</taxon>
        <taxon>Actinomycetes</taxon>
        <taxon>Micromonosporales</taxon>
        <taxon>Micromonosporaceae</taxon>
        <taxon>Micromonospora</taxon>
    </lineage>
</organism>
<keyword evidence="1 5" id="KW-0489">Methyltransferase</keyword>
<dbReference type="Pfam" id="PF13649">
    <property type="entry name" value="Methyltransf_25"/>
    <property type="match status" value="1"/>
</dbReference>
<keyword evidence="2 5" id="KW-0808">Transferase</keyword>